<keyword evidence="1" id="KW-0812">Transmembrane</keyword>
<gene>
    <name evidence="3" type="ORF">LCGC14_1791830</name>
</gene>
<dbReference type="AlphaFoldDB" id="A0A0F9GSC4"/>
<reference evidence="3" key="1">
    <citation type="journal article" date="2015" name="Nature">
        <title>Complex archaea that bridge the gap between prokaryotes and eukaryotes.</title>
        <authorList>
            <person name="Spang A."/>
            <person name="Saw J.H."/>
            <person name="Jorgensen S.L."/>
            <person name="Zaremba-Niedzwiedzka K."/>
            <person name="Martijn J."/>
            <person name="Lind A.E."/>
            <person name="van Eijk R."/>
            <person name="Schleper C."/>
            <person name="Guy L."/>
            <person name="Ettema T.J."/>
        </authorList>
    </citation>
    <scope>NUCLEOTIDE SEQUENCE</scope>
</reference>
<evidence type="ECO:0000259" key="2">
    <source>
        <dbReference type="Pfam" id="PF26566"/>
    </source>
</evidence>
<comment type="caution">
    <text evidence="3">The sequence shown here is derived from an EMBL/GenBank/DDBJ whole genome shotgun (WGS) entry which is preliminary data.</text>
</comment>
<feature type="transmembrane region" description="Helical" evidence="1">
    <location>
        <begin position="29"/>
        <end position="51"/>
    </location>
</feature>
<evidence type="ECO:0000256" key="1">
    <source>
        <dbReference type="SAM" id="Phobius"/>
    </source>
</evidence>
<dbReference type="Pfam" id="PF26566">
    <property type="entry name" value="PH_40"/>
    <property type="match status" value="1"/>
</dbReference>
<dbReference type="InterPro" id="IPR058916">
    <property type="entry name" value="PH_40"/>
</dbReference>
<keyword evidence="1" id="KW-0472">Membrane</keyword>
<proteinExistence type="predicted"/>
<protein>
    <recommendedName>
        <fullName evidence="2">PH domain-containing protein</fullName>
    </recommendedName>
</protein>
<name>A0A0F9GSC4_9ZZZZ</name>
<dbReference type="EMBL" id="LAZR01017125">
    <property type="protein sequence ID" value="KKM01700.1"/>
    <property type="molecule type" value="Genomic_DNA"/>
</dbReference>
<keyword evidence="1" id="KW-1133">Transmembrane helix</keyword>
<evidence type="ECO:0000313" key="3">
    <source>
        <dbReference type="EMBL" id="KKM01700.1"/>
    </source>
</evidence>
<organism evidence="3">
    <name type="scientific">marine sediment metagenome</name>
    <dbReference type="NCBI Taxonomy" id="412755"/>
    <lineage>
        <taxon>unclassified sequences</taxon>
        <taxon>metagenomes</taxon>
        <taxon>ecological metagenomes</taxon>
    </lineage>
</organism>
<feature type="domain" description="PH" evidence="2">
    <location>
        <begin position="5"/>
        <end position="131"/>
    </location>
</feature>
<sequence>MYMAITFGLYLIILALCYPQNTEMFNDFFGILFGLILLINILPIILIFNYYSENKNIDFESDTDSNLITITQNGIRKSYHFNEVKESNYHLAYNYKNTVDNKSRHSVIFSDFGYWDLQFKNGDRYYLSNLLKDFIHDAPIIRNTKYRFRVLPYIKKFDMKEGIKLKSIPRKY</sequence>
<accession>A0A0F9GSC4</accession>